<comment type="caution">
    <text evidence="1">The sequence shown here is derived from an EMBL/GenBank/DDBJ whole genome shotgun (WGS) entry which is preliminary data.</text>
</comment>
<evidence type="ECO:0000313" key="1">
    <source>
        <dbReference type="EMBL" id="KAG2177453.1"/>
    </source>
</evidence>
<sequence length="97" mass="9683">MLILDRGDSDGLWSSIDDSCRLTHTGRSTTDATHAATAAAGMHAAPAIDGRRSASIRAGISIVPLSPCAYSATHGAAAAAAATTTTKAKATTNGEQS</sequence>
<proteinExistence type="predicted"/>
<name>A0A8H7PNW6_9FUNG</name>
<accession>A0A8H7PNW6</accession>
<protein>
    <submittedName>
        <fullName evidence="1">Uncharacterized protein</fullName>
    </submittedName>
</protein>
<dbReference type="AlphaFoldDB" id="A0A8H7PNW6"/>
<gene>
    <name evidence="1" type="ORF">INT44_007964</name>
</gene>
<organism evidence="1 2">
    <name type="scientific">Umbelopsis vinacea</name>
    <dbReference type="NCBI Taxonomy" id="44442"/>
    <lineage>
        <taxon>Eukaryota</taxon>
        <taxon>Fungi</taxon>
        <taxon>Fungi incertae sedis</taxon>
        <taxon>Mucoromycota</taxon>
        <taxon>Mucoromycotina</taxon>
        <taxon>Umbelopsidomycetes</taxon>
        <taxon>Umbelopsidales</taxon>
        <taxon>Umbelopsidaceae</taxon>
        <taxon>Umbelopsis</taxon>
    </lineage>
</organism>
<dbReference type="Proteomes" id="UP000612746">
    <property type="component" value="Unassembled WGS sequence"/>
</dbReference>
<dbReference type="EMBL" id="JAEPRA010000012">
    <property type="protein sequence ID" value="KAG2177453.1"/>
    <property type="molecule type" value="Genomic_DNA"/>
</dbReference>
<keyword evidence="2" id="KW-1185">Reference proteome</keyword>
<evidence type="ECO:0000313" key="2">
    <source>
        <dbReference type="Proteomes" id="UP000612746"/>
    </source>
</evidence>
<reference evidence="1" key="1">
    <citation type="submission" date="2020-12" db="EMBL/GenBank/DDBJ databases">
        <title>Metabolic potential, ecology and presence of endohyphal bacteria is reflected in genomic diversity of Mucoromycotina.</title>
        <authorList>
            <person name="Muszewska A."/>
            <person name="Okrasinska A."/>
            <person name="Steczkiewicz K."/>
            <person name="Drgas O."/>
            <person name="Orlowska M."/>
            <person name="Perlinska-Lenart U."/>
            <person name="Aleksandrzak-Piekarczyk T."/>
            <person name="Szatraj K."/>
            <person name="Zielenkiewicz U."/>
            <person name="Pilsyk S."/>
            <person name="Malc E."/>
            <person name="Mieczkowski P."/>
            <person name="Kruszewska J.S."/>
            <person name="Biernat P."/>
            <person name="Pawlowska J."/>
        </authorList>
    </citation>
    <scope>NUCLEOTIDE SEQUENCE</scope>
    <source>
        <strain evidence="1">WA0000051536</strain>
    </source>
</reference>